<evidence type="ECO:0000256" key="1">
    <source>
        <dbReference type="SAM" id="MobiDB-lite"/>
    </source>
</evidence>
<reference evidence="2 3" key="2">
    <citation type="journal article" date="2018" name="New Phytol.">
        <title>High intraspecific genome diversity in the model arbuscular mycorrhizal symbiont Rhizophagus irregularis.</title>
        <authorList>
            <person name="Chen E.C.H."/>
            <person name="Morin E."/>
            <person name="Beaudet D."/>
            <person name="Noel J."/>
            <person name="Yildirir G."/>
            <person name="Ndikumana S."/>
            <person name="Charron P."/>
            <person name="St-Onge C."/>
            <person name="Giorgi J."/>
            <person name="Kruger M."/>
            <person name="Marton T."/>
            <person name="Ropars J."/>
            <person name="Grigoriev I.V."/>
            <person name="Hainaut M."/>
            <person name="Henrissat B."/>
            <person name="Roux C."/>
            <person name="Martin F."/>
            <person name="Corradi N."/>
        </authorList>
    </citation>
    <scope>NUCLEOTIDE SEQUENCE [LARGE SCALE GENOMIC DNA]</scope>
    <source>
        <strain evidence="2 3">DAOM 197198</strain>
    </source>
</reference>
<organism evidence="2 3">
    <name type="scientific">Rhizophagus irregularis (strain DAOM 181602 / DAOM 197198 / MUCL 43194)</name>
    <name type="common">Arbuscular mycorrhizal fungus</name>
    <name type="synonym">Glomus intraradices</name>
    <dbReference type="NCBI Taxonomy" id="747089"/>
    <lineage>
        <taxon>Eukaryota</taxon>
        <taxon>Fungi</taxon>
        <taxon>Fungi incertae sedis</taxon>
        <taxon>Mucoromycota</taxon>
        <taxon>Glomeromycotina</taxon>
        <taxon>Glomeromycetes</taxon>
        <taxon>Glomerales</taxon>
        <taxon>Glomeraceae</taxon>
        <taxon>Rhizophagus</taxon>
    </lineage>
</organism>
<protein>
    <submittedName>
        <fullName evidence="2">Uncharacterized protein</fullName>
    </submittedName>
</protein>
<dbReference type="Proteomes" id="UP000018888">
    <property type="component" value="Unassembled WGS sequence"/>
</dbReference>
<feature type="compositionally biased region" description="Basic and acidic residues" evidence="1">
    <location>
        <begin position="221"/>
        <end position="237"/>
    </location>
</feature>
<gene>
    <name evidence="2" type="ORF">GLOIN_2v1779022</name>
</gene>
<comment type="caution">
    <text evidence="2">The sequence shown here is derived from an EMBL/GenBank/DDBJ whole genome shotgun (WGS) entry which is preliminary data.</text>
</comment>
<dbReference type="AlphaFoldDB" id="A0A2P4PQV6"/>
<sequence>MSSNHILKCCIVQDINDDTSNNTVISTQDAKCQNFKYLEVYIRVYQKLISKRPCIKDVLNSIEFWCYHRRQTDVVISNNIIGSNLFRCNYKTISNNIRLYDKNDRFEKNGFHNFGCFDGTITNQLANSQNAGYIYTLMNWKPNKPIHSEAVYSSRTFSYKSLQDEIDILLSRRKTYVITADAKIVQVIEGKDKKRDQVVVRIYEVTQKNDYGKEEYEEDKIDGPLKSSKDNDLEKNLSRDEEVVNLVTQLQ</sequence>
<dbReference type="VEuPathDB" id="FungiDB:RhiirFUN_007267"/>
<evidence type="ECO:0000313" key="3">
    <source>
        <dbReference type="Proteomes" id="UP000018888"/>
    </source>
</evidence>
<dbReference type="EMBL" id="AUPC02000165">
    <property type="protein sequence ID" value="POG67757.1"/>
    <property type="molecule type" value="Genomic_DNA"/>
</dbReference>
<feature type="region of interest" description="Disordered" evidence="1">
    <location>
        <begin position="214"/>
        <end position="237"/>
    </location>
</feature>
<name>A0A2P4PQV6_RHIID</name>
<keyword evidence="3" id="KW-1185">Reference proteome</keyword>
<reference evidence="2 3" key="1">
    <citation type="journal article" date="2013" name="Proc. Natl. Acad. Sci. U.S.A.">
        <title>Genome of an arbuscular mycorrhizal fungus provides insight into the oldest plant symbiosis.</title>
        <authorList>
            <person name="Tisserant E."/>
            <person name="Malbreil M."/>
            <person name="Kuo A."/>
            <person name="Kohler A."/>
            <person name="Symeonidi A."/>
            <person name="Balestrini R."/>
            <person name="Charron P."/>
            <person name="Duensing N."/>
            <person name="Frei Dit Frey N."/>
            <person name="Gianinazzi-Pearson V."/>
            <person name="Gilbert L.B."/>
            <person name="Handa Y."/>
            <person name="Herr J.R."/>
            <person name="Hijri M."/>
            <person name="Koul R."/>
            <person name="Kawaguchi M."/>
            <person name="Krajinski F."/>
            <person name="Lammers P.J."/>
            <person name="Masclaux F.G."/>
            <person name="Murat C."/>
            <person name="Morin E."/>
            <person name="Ndikumana S."/>
            <person name="Pagni M."/>
            <person name="Petitpierre D."/>
            <person name="Requena N."/>
            <person name="Rosikiewicz P."/>
            <person name="Riley R."/>
            <person name="Saito K."/>
            <person name="San Clemente H."/>
            <person name="Shapiro H."/>
            <person name="van Tuinen D."/>
            <person name="Becard G."/>
            <person name="Bonfante P."/>
            <person name="Paszkowski U."/>
            <person name="Shachar-Hill Y.Y."/>
            <person name="Tuskan G.A."/>
            <person name="Young P.W."/>
            <person name="Sanders I.R."/>
            <person name="Henrissat B."/>
            <person name="Rensing S.A."/>
            <person name="Grigoriev I.V."/>
            <person name="Corradi N."/>
            <person name="Roux C."/>
            <person name="Martin F."/>
        </authorList>
    </citation>
    <scope>NUCLEOTIDE SEQUENCE [LARGE SCALE GENOMIC DNA]</scope>
    <source>
        <strain evidence="2 3">DAOM 197198</strain>
    </source>
</reference>
<proteinExistence type="predicted"/>
<accession>A0A2P4PQV6</accession>
<evidence type="ECO:0000313" key="2">
    <source>
        <dbReference type="EMBL" id="POG67757.1"/>
    </source>
</evidence>